<name>A0A3D9XJP1_PARVE</name>
<gene>
    <name evidence="1" type="ORF">BDD41_2576</name>
</gene>
<evidence type="ECO:0000313" key="1">
    <source>
        <dbReference type="EMBL" id="REF69858.1"/>
    </source>
</evidence>
<reference evidence="1 2" key="1">
    <citation type="submission" date="2018-08" db="EMBL/GenBank/DDBJ databases">
        <title>Genomic Encyclopedia of Archaeal and Bacterial Type Strains, Phase II (KMG-II): from individual species to whole genera.</title>
        <authorList>
            <person name="Goeker M."/>
        </authorList>
    </citation>
    <scope>NUCLEOTIDE SEQUENCE [LARGE SCALE GENOMIC DNA]</scope>
    <source>
        <strain evidence="1 2">DSM 17099</strain>
    </source>
</reference>
<dbReference type="Proteomes" id="UP000256941">
    <property type="component" value="Unassembled WGS sequence"/>
</dbReference>
<proteinExistence type="predicted"/>
<organism evidence="1 2">
    <name type="scientific">Paracoccus versutus</name>
    <name type="common">Thiobacillus versutus</name>
    <dbReference type="NCBI Taxonomy" id="34007"/>
    <lineage>
        <taxon>Bacteria</taxon>
        <taxon>Pseudomonadati</taxon>
        <taxon>Pseudomonadota</taxon>
        <taxon>Alphaproteobacteria</taxon>
        <taxon>Rhodobacterales</taxon>
        <taxon>Paracoccaceae</taxon>
        <taxon>Paracoccus</taxon>
    </lineage>
</organism>
<comment type="caution">
    <text evidence="1">The sequence shown here is derived from an EMBL/GenBank/DDBJ whole genome shotgun (WGS) entry which is preliminary data.</text>
</comment>
<evidence type="ECO:0000313" key="2">
    <source>
        <dbReference type="Proteomes" id="UP000256941"/>
    </source>
</evidence>
<dbReference type="EMBL" id="QTUJ01000002">
    <property type="protein sequence ID" value="REF69858.1"/>
    <property type="molecule type" value="Genomic_DNA"/>
</dbReference>
<dbReference type="AlphaFoldDB" id="A0A3D9XJP1"/>
<sequence>MIIGIFKEMNVIEFIFAMRAPTIRAPETSKPIMGLTSLSI</sequence>
<accession>A0A3D9XJP1</accession>
<protein>
    <submittedName>
        <fullName evidence="1">Uncharacterized protein</fullName>
    </submittedName>
</protein>